<protein>
    <submittedName>
        <fullName evidence="1">Uncharacterized protein</fullName>
    </submittedName>
</protein>
<dbReference type="AlphaFoldDB" id="A0A8E0WNI7"/>
<proteinExistence type="predicted"/>
<name>A0A8E0WNI7_9SPHN</name>
<reference evidence="1 2" key="1">
    <citation type="submission" date="2014-05" db="EMBL/GenBank/DDBJ databases">
        <title>Genome Announcement of Sphingobium lucknowense F2.</title>
        <authorList>
            <person name="Lal R."/>
            <person name="Negi V."/>
            <person name="Lata P."/>
            <person name="Sangwan N."/>
            <person name="Gupta S.K."/>
            <person name="Rao D.L.N."/>
            <person name="Das S."/>
        </authorList>
    </citation>
    <scope>NUCLEOTIDE SEQUENCE [LARGE SCALE GENOMIC DNA]</scope>
    <source>
        <strain evidence="1 2">F2</strain>
    </source>
</reference>
<organism evidence="1 2">
    <name type="scientific">Sphingobium indicum F2</name>
    <dbReference type="NCBI Taxonomy" id="1450518"/>
    <lineage>
        <taxon>Bacteria</taxon>
        <taxon>Pseudomonadati</taxon>
        <taxon>Pseudomonadota</taxon>
        <taxon>Alphaproteobacteria</taxon>
        <taxon>Sphingomonadales</taxon>
        <taxon>Sphingomonadaceae</taxon>
        <taxon>Sphingobium</taxon>
    </lineage>
</organism>
<evidence type="ECO:0000313" key="2">
    <source>
        <dbReference type="Proteomes" id="UP000028135"/>
    </source>
</evidence>
<dbReference type="EMBL" id="JANF02000094">
    <property type="protein sequence ID" value="KER34518.1"/>
    <property type="molecule type" value="Genomic_DNA"/>
</dbReference>
<evidence type="ECO:0000313" key="1">
    <source>
        <dbReference type="EMBL" id="KER34518.1"/>
    </source>
</evidence>
<dbReference type="Proteomes" id="UP000028135">
    <property type="component" value="Unassembled WGS sequence"/>
</dbReference>
<gene>
    <name evidence="1" type="ORF">AL00_20440</name>
</gene>
<comment type="caution">
    <text evidence="1">The sequence shown here is derived from an EMBL/GenBank/DDBJ whole genome shotgun (WGS) entry which is preliminary data.</text>
</comment>
<dbReference type="RefSeq" id="WP_015460598.1">
    <property type="nucleotide sequence ID" value="NZ_JANF02000094.1"/>
</dbReference>
<accession>A0A8E0WNI7</accession>
<sequence length="87" mass="9801">MIKPEDLEASDRHFVEQVMLSIRMLRGEIGQGDGGDARMQRAYALVLMREALGVLDSIRDTNCTPHLQMAIDRLLGGPRNDLSREIH</sequence>